<reference evidence="8" key="1">
    <citation type="journal article" date="2005" name="Environ. Microbiol.">
        <title>Genetic and functional properties of uncultivated thermophilic crenarchaeotes from a subsurface gold mine as revealed by analysis of genome fragments.</title>
        <authorList>
            <person name="Nunoura T."/>
            <person name="Hirayama H."/>
            <person name="Takami H."/>
            <person name="Oida H."/>
            <person name="Nishi S."/>
            <person name="Shimamura S."/>
            <person name="Suzuki Y."/>
            <person name="Inagaki F."/>
            <person name="Takai K."/>
            <person name="Nealson K.H."/>
            <person name="Horikoshi K."/>
        </authorList>
    </citation>
    <scope>NUCLEOTIDE SEQUENCE</scope>
</reference>
<evidence type="ECO:0000256" key="3">
    <source>
        <dbReference type="ARBA" id="ARBA00023118"/>
    </source>
</evidence>
<dbReference type="GO" id="GO:0003723">
    <property type="term" value="F:RNA binding"/>
    <property type="evidence" value="ECO:0007669"/>
    <property type="project" value="UniProtKB-KW"/>
</dbReference>
<feature type="site" description="Transition state stabilizer" evidence="5">
    <location>
        <position position="59"/>
    </location>
</feature>
<keyword evidence="2" id="KW-0694">RNA-binding</keyword>
<dbReference type="EMBL" id="AP011782">
    <property type="protein sequence ID" value="BAL57689.1"/>
    <property type="molecule type" value="Genomic_DNA"/>
</dbReference>
<comment type="similarity">
    <text evidence="1 4">Belongs to the CRISPR-associated protein Cas6/Cse3/CasE family.</text>
</comment>
<feature type="active site" description="Proton donor" evidence="6">
    <location>
        <position position="47"/>
    </location>
</feature>
<dbReference type="AlphaFoldDB" id="H5SNF3"/>
<name>H5SNF3_9BACT</name>
<proteinExistence type="inferred from homology"/>
<dbReference type="PIRSF" id="PIRSF005054">
    <property type="entry name" value="PF1131"/>
    <property type="match status" value="1"/>
</dbReference>
<evidence type="ECO:0000256" key="1">
    <source>
        <dbReference type="ARBA" id="ARBA00005937"/>
    </source>
</evidence>
<evidence type="ECO:0000256" key="5">
    <source>
        <dbReference type="PIRSR" id="PIRSR005054-1"/>
    </source>
</evidence>
<accession>H5SNF3</accession>
<dbReference type="InterPro" id="IPR049435">
    <property type="entry name" value="Cas_Cas6_C"/>
</dbReference>
<dbReference type="GO" id="GO:0016788">
    <property type="term" value="F:hydrolase activity, acting on ester bonds"/>
    <property type="evidence" value="ECO:0007669"/>
    <property type="project" value="InterPro"/>
</dbReference>
<reference evidence="8" key="2">
    <citation type="journal article" date="2012" name="PLoS ONE">
        <title>A Deeply Branching Thermophilic Bacterium with an Ancient Acetyl-CoA Pathway Dominates a Subsurface Ecosystem.</title>
        <authorList>
            <person name="Takami H."/>
            <person name="Noguchi H."/>
            <person name="Takaki Y."/>
            <person name="Uchiyama I."/>
            <person name="Toyoda A."/>
            <person name="Nishi S."/>
            <person name="Chee G.-J."/>
            <person name="Arai W."/>
            <person name="Nunoura T."/>
            <person name="Itoh T."/>
            <person name="Hattori M."/>
            <person name="Takai K."/>
        </authorList>
    </citation>
    <scope>NUCLEOTIDE SEQUENCE</scope>
</reference>
<dbReference type="Pfam" id="PF01881">
    <property type="entry name" value="Cas_Cas6_C"/>
    <property type="match status" value="1"/>
</dbReference>
<dbReference type="CDD" id="cd21140">
    <property type="entry name" value="Cas6_I-like"/>
    <property type="match status" value="1"/>
</dbReference>
<organism evidence="8">
    <name type="scientific">uncultured Acetothermia bacterium</name>
    <dbReference type="NCBI Taxonomy" id="236499"/>
    <lineage>
        <taxon>Bacteria</taxon>
        <taxon>Candidatus Bipolaricaulota</taxon>
        <taxon>environmental samples</taxon>
    </lineage>
</organism>
<keyword evidence="3" id="KW-0051">Antiviral defense</keyword>
<dbReference type="PANTHER" id="PTHR36984">
    <property type="entry name" value="CRISPR-ASSOCIATED ENDORIBONUCLEASE CAS6 1"/>
    <property type="match status" value="1"/>
</dbReference>
<evidence type="ECO:0000256" key="6">
    <source>
        <dbReference type="PIRSR" id="PIRSR005054-50"/>
    </source>
</evidence>
<dbReference type="PANTHER" id="PTHR36984:SF1">
    <property type="entry name" value="CRISPR-ASSOCIATED ENDORIBONUCLEASE CAS6 1"/>
    <property type="match status" value="1"/>
</dbReference>
<comment type="function">
    <text evidence="4">CRISPR (clustered regularly interspaced short palindromic repeat), is an adaptive immune system that provides protection against mobile genetic elements (viruses, transposable elements and conjugative plasmids). CRISPR clusters contain sequences complementary to antecedent mobile elements and target invading nucleic acids. CRISPR clusters are transcribed and processed into CRISPR RNA (crRNA).</text>
</comment>
<dbReference type="InterPro" id="IPR010156">
    <property type="entry name" value="CRISPR-assoc_prot_Cas6"/>
</dbReference>
<dbReference type="Pfam" id="PF21350">
    <property type="entry name" value="Cas6_I-A"/>
    <property type="match status" value="1"/>
</dbReference>
<evidence type="ECO:0000313" key="8">
    <source>
        <dbReference type="EMBL" id="BAL57689.1"/>
    </source>
</evidence>
<gene>
    <name evidence="8" type="ORF">HGMM_F52A12C09</name>
</gene>
<dbReference type="NCBIfam" id="TIGR01877">
    <property type="entry name" value="cas_cas6"/>
    <property type="match status" value="1"/>
</dbReference>
<dbReference type="Gene3D" id="3.30.70.1900">
    <property type="match status" value="1"/>
</dbReference>
<sequence>MIFMRLLLTLQPGHIPCLIPFDYPHALTAVIYRFLDHASHDYARFLHDEGYRSGAKRFKLFTFSQLLIPTRRITPEGILCHSTQITWQISSPITEFVEHLATGLLQLGQMRFGANTFTLARVEVAPTPTFTDRERLRCLSPIVVSAAQERAGKLQARYLRADDPQLSEALRQNLLRKFLVVHGRAPQSDVLSVEFDRAYLRRKGEEVYRLVSYKGTQIKAIMAPFTVRGSPELIEIGYEAGFGEKNSMGFGMVEVVGDGAPEKSGIS</sequence>
<protein>
    <recommendedName>
        <fullName evidence="4">CRISPR-associated endoribonuclease</fullName>
    </recommendedName>
</protein>
<evidence type="ECO:0000256" key="4">
    <source>
        <dbReference type="PIRNR" id="PIRNR005054"/>
    </source>
</evidence>
<dbReference type="GO" id="GO:0051607">
    <property type="term" value="P:defense response to virus"/>
    <property type="evidence" value="ECO:0007669"/>
    <property type="project" value="UniProtKB-KW"/>
</dbReference>
<feature type="domain" description="CRISPR associated protein Cas6 C-terminal" evidence="7">
    <location>
        <begin position="127"/>
        <end position="255"/>
    </location>
</feature>
<dbReference type="InterPro" id="IPR045747">
    <property type="entry name" value="CRISPR-assoc_prot_Cas6_N_sf"/>
</dbReference>
<feature type="active site" description="Proton acceptor" evidence="6">
    <location>
        <position position="32"/>
    </location>
</feature>
<evidence type="ECO:0000256" key="2">
    <source>
        <dbReference type="ARBA" id="ARBA00022884"/>
    </source>
</evidence>
<dbReference type="Gene3D" id="3.30.70.1890">
    <property type="match status" value="1"/>
</dbReference>
<evidence type="ECO:0000259" key="7">
    <source>
        <dbReference type="Pfam" id="PF01881"/>
    </source>
</evidence>